<dbReference type="PANTHER" id="PTHR24249">
    <property type="entry name" value="HISTAMINE RECEPTOR-RELATED G-PROTEIN COUPLED RECEPTOR"/>
    <property type="match status" value="1"/>
</dbReference>
<feature type="transmembrane region" description="Helical" evidence="11">
    <location>
        <begin position="141"/>
        <end position="161"/>
    </location>
</feature>
<evidence type="ECO:0000313" key="16">
    <source>
        <dbReference type="Proteomes" id="UP000019118"/>
    </source>
</evidence>
<keyword evidence="7 11" id="KW-0472">Membrane</keyword>
<sequence length="379" mass="42836">MSYATYQQESLNNTGKDYEEYSGTMVWFVIYIILITVTVFGNLLTISAILCTRKLSSIIANQFVFSLAVSDLFVGLTIPYHMAFYIAENFGTGKLNCLLRFVLISFACSSSISNLLVIAADRYVAIVYPLHYNRLITRRTSMFLTMFAWSLSFTVAAIPLVWNEWQLGISCEVFDVIPNDYINYVLCPMFVLIWIMMLLLYSRICQEAAGHAKRMRNVNSTQSIVTLRDFKSFQVMLTILGCFTICWLPYLVIAVYSRHHRAAKSSFYYEVAFNLAVANSGMNPIIYAWKNHNFRASFLQLIRCKSPNAHPSAQYVTNHVPSKKSSLSNGACNAVFVNGDEDKCASICDKIELTNSNSDRGNMNANEIAKVNNVRAETV</sequence>
<dbReference type="Pfam" id="PF00001">
    <property type="entry name" value="7tm_1"/>
    <property type="match status" value="1"/>
</dbReference>
<dbReference type="PANTHER" id="PTHR24249:SF414">
    <property type="entry name" value="LP14436P"/>
    <property type="match status" value="1"/>
</dbReference>
<evidence type="ECO:0000256" key="3">
    <source>
        <dbReference type="ARBA" id="ARBA00022475"/>
    </source>
</evidence>
<dbReference type="PROSITE" id="PS50262">
    <property type="entry name" value="G_PROTEIN_RECEP_F1_2"/>
    <property type="match status" value="1"/>
</dbReference>
<evidence type="ECO:0000256" key="4">
    <source>
        <dbReference type="ARBA" id="ARBA00022692"/>
    </source>
</evidence>
<evidence type="ECO:0000256" key="1">
    <source>
        <dbReference type="ARBA" id="ARBA00004651"/>
    </source>
</evidence>
<evidence type="ECO:0000256" key="5">
    <source>
        <dbReference type="ARBA" id="ARBA00022989"/>
    </source>
</evidence>
<proteinExistence type="inferred from homology"/>
<feature type="transmembrane region" description="Helical" evidence="11">
    <location>
        <begin position="98"/>
        <end position="120"/>
    </location>
</feature>
<evidence type="ECO:0000256" key="7">
    <source>
        <dbReference type="ARBA" id="ARBA00023136"/>
    </source>
</evidence>
<evidence type="ECO:0000256" key="2">
    <source>
        <dbReference type="ARBA" id="ARBA00010663"/>
    </source>
</evidence>
<feature type="transmembrane region" description="Helical" evidence="11">
    <location>
        <begin position="181"/>
        <end position="201"/>
    </location>
</feature>
<gene>
    <name evidence="15" type="primary">109546995</name>
    <name evidence="14" type="ORF">D910_02062</name>
    <name evidence="13" type="ORF">YQE_02282</name>
</gene>
<dbReference type="CDD" id="cd00637">
    <property type="entry name" value="7tm_classA_rhodopsin-like"/>
    <property type="match status" value="1"/>
</dbReference>
<keyword evidence="4 10" id="KW-0812">Transmembrane</keyword>
<dbReference type="Gene3D" id="1.20.1070.10">
    <property type="entry name" value="Rhodopsin 7-helix transmembrane proteins"/>
    <property type="match status" value="1"/>
</dbReference>
<evidence type="ECO:0000313" key="14">
    <source>
        <dbReference type="EMBL" id="ERL84634.1"/>
    </source>
</evidence>
<feature type="transmembrane region" description="Helical" evidence="11">
    <location>
        <begin position="25"/>
        <end position="51"/>
    </location>
</feature>
<keyword evidence="9 10" id="KW-0807">Transducer</keyword>
<dbReference type="Proteomes" id="UP000019118">
    <property type="component" value="Unassembled WGS sequence"/>
</dbReference>
<dbReference type="InterPro" id="IPR017452">
    <property type="entry name" value="GPCR_Rhodpsn_7TM"/>
</dbReference>
<comment type="similarity">
    <text evidence="2 10">Belongs to the G-protein coupled receptor 1 family.</text>
</comment>
<dbReference type="EnsemblMetazoa" id="XM_019918194.1">
    <property type="protein sequence ID" value="XP_019773753.1"/>
    <property type="gene ID" value="LOC109546995"/>
</dbReference>
<feature type="domain" description="G-protein coupled receptors family 1 profile" evidence="12">
    <location>
        <begin position="41"/>
        <end position="287"/>
    </location>
</feature>
<evidence type="ECO:0000256" key="10">
    <source>
        <dbReference type="RuleBase" id="RU000688"/>
    </source>
</evidence>
<feature type="transmembrane region" description="Helical" evidence="11">
    <location>
        <begin position="235"/>
        <end position="256"/>
    </location>
</feature>
<evidence type="ECO:0000313" key="13">
    <source>
        <dbReference type="EMBL" id="ENN81314.1"/>
    </source>
</evidence>
<dbReference type="AlphaFoldDB" id="N6TLI0"/>
<evidence type="ECO:0000313" key="17">
    <source>
        <dbReference type="Proteomes" id="UP000030742"/>
    </source>
</evidence>
<dbReference type="GO" id="GO:0005886">
    <property type="term" value="C:plasma membrane"/>
    <property type="evidence" value="ECO:0007669"/>
    <property type="project" value="UniProtKB-SubCell"/>
</dbReference>
<dbReference type="InterPro" id="IPR050569">
    <property type="entry name" value="TAAR"/>
</dbReference>
<dbReference type="PRINTS" id="PR00237">
    <property type="entry name" value="GPCRRHODOPSN"/>
</dbReference>
<dbReference type="OrthoDB" id="10042731at2759"/>
<evidence type="ECO:0000313" key="15">
    <source>
        <dbReference type="EnsemblMetazoa" id="XP_019773753.1"/>
    </source>
</evidence>
<keyword evidence="6 10" id="KW-0297">G-protein coupled receptor</keyword>
<name>N6TLI0_DENPD</name>
<dbReference type="OMA" id="VRTCRHL"/>
<evidence type="ECO:0000256" key="8">
    <source>
        <dbReference type="ARBA" id="ARBA00023170"/>
    </source>
</evidence>
<reference evidence="16 17" key="1">
    <citation type="journal article" date="2013" name="Genome Biol.">
        <title>Draft genome of the mountain pine beetle, Dendroctonus ponderosae Hopkins, a major forest pest.</title>
        <authorList>
            <person name="Keeling C.I."/>
            <person name="Yuen M.M."/>
            <person name="Liao N.Y."/>
            <person name="Docking T.R."/>
            <person name="Chan S.K."/>
            <person name="Taylor G.A."/>
            <person name="Palmquist D.L."/>
            <person name="Jackman S.D."/>
            <person name="Nguyen A."/>
            <person name="Li M."/>
            <person name="Henderson H."/>
            <person name="Janes J.K."/>
            <person name="Zhao Y."/>
            <person name="Pandoh P."/>
            <person name="Moore R."/>
            <person name="Sperling F.A."/>
            <person name="Huber D.P."/>
            <person name="Birol I."/>
            <person name="Jones S.J."/>
            <person name="Bohlmann J."/>
        </authorList>
    </citation>
    <scope>NUCLEOTIDE SEQUENCE</scope>
</reference>
<dbReference type="KEGG" id="dpa:109546995"/>
<comment type="subcellular location">
    <subcellularLocation>
        <location evidence="1">Cell membrane</location>
        <topology evidence="1">Multi-pass membrane protein</topology>
    </subcellularLocation>
</comment>
<dbReference type="EMBL" id="KB631607">
    <property type="protein sequence ID" value="ERL84634.1"/>
    <property type="molecule type" value="Genomic_DNA"/>
</dbReference>
<organism evidence="13">
    <name type="scientific">Dendroctonus ponderosae</name>
    <name type="common">Mountain pine beetle</name>
    <dbReference type="NCBI Taxonomy" id="77166"/>
    <lineage>
        <taxon>Eukaryota</taxon>
        <taxon>Metazoa</taxon>
        <taxon>Ecdysozoa</taxon>
        <taxon>Arthropoda</taxon>
        <taxon>Hexapoda</taxon>
        <taxon>Insecta</taxon>
        <taxon>Pterygota</taxon>
        <taxon>Neoptera</taxon>
        <taxon>Endopterygota</taxon>
        <taxon>Coleoptera</taxon>
        <taxon>Polyphaga</taxon>
        <taxon>Cucujiformia</taxon>
        <taxon>Curculionidae</taxon>
        <taxon>Scolytinae</taxon>
        <taxon>Dendroctonus</taxon>
    </lineage>
</organism>
<dbReference type="Proteomes" id="UP000030742">
    <property type="component" value="Unassembled WGS sequence"/>
</dbReference>
<accession>N6TLI0</accession>
<evidence type="ECO:0000259" key="12">
    <source>
        <dbReference type="PROSITE" id="PS50262"/>
    </source>
</evidence>
<dbReference type="HOGENOM" id="CLU_009579_11_5_1"/>
<dbReference type="EMBL" id="KB740120">
    <property type="protein sequence ID" value="ENN81314.1"/>
    <property type="molecule type" value="Genomic_DNA"/>
</dbReference>
<keyword evidence="5 11" id="KW-1133">Transmembrane helix</keyword>
<dbReference type="InterPro" id="IPR000276">
    <property type="entry name" value="GPCR_Rhodpsn"/>
</dbReference>
<evidence type="ECO:0000256" key="6">
    <source>
        <dbReference type="ARBA" id="ARBA00023040"/>
    </source>
</evidence>
<dbReference type="STRING" id="77166.N6TLI0"/>
<keyword evidence="3" id="KW-1003">Cell membrane</keyword>
<dbReference type="SUPFAM" id="SSF81321">
    <property type="entry name" value="Family A G protein-coupled receptor-like"/>
    <property type="match status" value="1"/>
</dbReference>
<feature type="transmembrane region" description="Helical" evidence="11">
    <location>
        <begin position="63"/>
        <end position="86"/>
    </location>
</feature>
<protein>
    <recommendedName>
        <fullName evidence="12">G-protein coupled receptors family 1 profile domain-containing protein</fullName>
    </recommendedName>
</protein>
<dbReference type="PROSITE" id="PS00237">
    <property type="entry name" value="G_PROTEIN_RECEP_F1_1"/>
    <property type="match status" value="1"/>
</dbReference>
<evidence type="ECO:0000256" key="11">
    <source>
        <dbReference type="SAM" id="Phobius"/>
    </source>
</evidence>
<reference evidence="15" key="2">
    <citation type="submission" date="2024-08" db="UniProtKB">
        <authorList>
            <consortium name="EnsemblMetazoa"/>
        </authorList>
    </citation>
    <scope>IDENTIFICATION</scope>
</reference>
<keyword evidence="8 10" id="KW-0675">Receptor</keyword>
<feature type="transmembrane region" description="Helical" evidence="11">
    <location>
        <begin position="268"/>
        <end position="289"/>
    </location>
</feature>
<evidence type="ECO:0000256" key="9">
    <source>
        <dbReference type="ARBA" id="ARBA00023224"/>
    </source>
</evidence>
<dbReference type="GO" id="GO:0004930">
    <property type="term" value="F:G protein-coupled receptor activity"/>
    <property type="evidence" value="ECO:0007669"/>
    <property type="project" value="UniProtKB-KW"/>
</dbReference>
<feature type="non-terminal residue" evidence="13">
    <location>
        <position position="1"/>
    </location>
</feature>
<keyword evidence="16" id="KW-1185">Reference proteome</keyword>